<dbReference type="Proteomes" id="UP000242180">
    <property type="component" value="Unassembled WGS sequence"/>
</dbReference>
<dbReference type="InParanoid" id="A0A1X2HL46"/>
<dbReference type="SUPFAM" id="SSF50129">
    <property type="entry name" value="GroES-like"/>
    <property type="match status" value="1"/>
</dbReference>
<dbReference type="Gene3D" id="3.40.50.720">
    <property type="entry name" value="NAD(P)-binding Rossmann-like Domain"/>
    <property type="match status" value="1"/>
</dbReference>
<dbReference type="InterPro" id="IPR036291">
    <property type="entry name" value="NAD(P)-bd_dom_sf"/>
</dbReference>
<name>A0A1X2HL46_SYNRA</name>
<dbReference type="AlphaFoldDB" id="A0A1X2HL46"/>
<dbReference type="InterPro" id="IPR013149">
    <property type="entry name" value="ADH-like_C"/>
</dbReference>
<dbReference type="GO" id="GO:0016491">
    <property type="term" value="F:oxidoreductase activity"/>
    <property type="evidence" value="ECO:0007669"/>
    <property type="project" value="InterPro"/>
</dbReference>
<dbReference type="SMART" id="SM00829">
    <property type="entry name" value="PKS_ER"/>
    <property type="match status" value="1"/>
</dbReference>
<dbReference type="OMA" id="CGSAITY"/>
<dbReference type="STRING" id="13706.A0A1X2HL46"/>
<evidence type="ECO:0000313" key="2">
    <source>
        <dbReference type="EMBL" id="ORZ00135.1"/>
    </source>
</evidence>
<comment type="caution">
    <text evidence="2">The sequence shown here is derived from an EMBL/GenBank/DDBJ whole genome shotgun (WGS) entry which is preliminary data.</text>
</comment>
<accession>A0A1X2HL46</accession>
<organism evidence="2 3">
    <name type="scientific">Syncephalastrum racemosum</name>
    <name type="common">Filamentous fungus</name>
    <dbReference type="NCBI Taxonomy" id="13706"/>
    <lineage>
        <taxon>Eukaryota</taxon>
        <taxon>Fungi</taxon>
        <taxon>Fungi incertae sedis</taxon>
        <taxon>Mucoromycota</taxon>
        <taxon>Mucoromycotina</taxon>
        <taxon>Mucoromycetes</taxon>
        <taxon>Mucorales</taxon>
        <taxon>Syncephalastraceae</taxon>
        <taxon>Syncephalastrum</taxon>
    </lineage>
</organism>
<dbReference type="PANTHER" id="PTHR45033">
    <property type="match status" value="1"/>
</dbReference>
<reference evidence="2 3" key="1">
    <citation type="submission" date="2016-07" db="EMBL/GenBank/DDBJ databases">
        <title>Pervasive Adenine N6-methylation of Active Genes in Fungi.</title>
        <authorList>
            <consortium name="DOE Joint Genome Institute"/>
            <person name="Mondo S.J."/>
            <person name="Dannebaum R.O."/>
            <person name="Kuo R.C."/>
            <person name="Labutti K."/>
            <person name="Haridas S."/>
            <person name="Kuo A."/>
            <person name="Salamov A."/>
            <person name="Ahrendt S.R."/>
            <person name="Lipzen A."/>
            <person name="Sullivan W."/>
            <person name="Andreopoulos W.B."/>
            <person name="Clum A."/>
            <person name="Lindquist E."/>
            <person name="Daum C."/>
            <person name="Ramamoorthy G.K."/>
            <person name="Gryganskyi A."/>
            <person name="Culley D."/>
            <person name="Magnuson J.K."/>
            <person name="James T.Y."/>
            <person name="O'Malley M.A."/>
            <person name="Stajich J.E."/>
            <person name="Spatafora J.W."/>
            <person name="Visel A."/>
            <person name="Grigoriev I.V."/>
        </authorList>
    </citation>
    <scope>NUCLEOTIDE SEQUENCE [LARGE SCALE GENOMIC DNA]</scope>
    <source>
        <strain evidence="2 3">NRRL 2496</strain>
    </source>
</reference>
<proteinExistence type="predicted"/>
<dbReference type="Pfam" id="PF08240">
    <property type="entry name" value="ADH_N"/>
    <property type="match status" value="1"/>
</dbReference>
<dbReference type="InterPro" id="IPR013154">
    <property type="entry name" value="ADH-like_N"/>
</dbReference>
<dbReference type="Gene3D" id="3.90.180.10">
    <property type="entry name" value="Medium-chain alcohol dehydrogenases, catalytic domain"/>
    <property type="match status" value="1"/>
</dbReference>
<keyword evidence="3" id="KW-1185">Reference proteome</keyword>
<feature type="domain" description="Enoyl reductase (ER)" evidence="1">
    <location>
        <begin position="13"/>
        <end position="341"/>
    </location>
</feature>
<dbReference type="OrthoDB" id="449487at2759"/>
<dbReference type="Pfam" id="PF00107">
    <property type="entry name" value="ADH_zinc_N"/>
    <property type="match status" value="1"/>
</dbReference>
<dbReference type="InterPro" id="IPR020843">
    <property type="entry name" value="ER"/>
</dbReference>
<dbReference type="PANTHER" id="PTHR45033:SF3">
    <property type="entry name" value="DEHYDROGENASE, PUTATIVE (AFU_ORTHOLOGUE AFUA_2G13270)-RELATED"/>
    <property type="match status" value="1"/>
</dbReference>
<protein>
    <submittedName>
        <fullName evidence="2">NAD-binding protein</fullName>
    </submittedName>
</protein>
<dbReference type="SUPFAM" id="SSF51735">
    <property type="entry name" value="NAD(P)-binding Rossmann-fold domains"/>
    <property type="match status" value="1"/>
</dbReference>
<evidence type="ECO:0000313" key="3">
    <source>
        <dbReference type="Proteomes" id="UP000242180"/>
    </source>
</evidence>
<evidence type="ECO:0000259" key="1">
    <source>
        <dbReference type="SMART" id="SM00829"/>
    </source>
</evidence>
<dbReference type="InterPro" id="IPR052711">
    <property type="entry name" value="Zinc_ADH-like"/>
</dbReference>
<dbReference type="InterPro" id="IPR011032">
    <property type="entry name" value="GroES-like_sf"/>
</dbReference>
<gene>
    <name evidence="2" type="ORF">BCR43DRAFT_451970</name>
</gene>
<dbReference type="EMBL" id="MCGN01000002">
    <property type="protein sequence ID" value="ORZ00135.1"/>
    <property type="molecule type" value="Genomic_DNA"/>
</dbReference>
<sequence length="343" mass="36782">MVRVVLKSTPKAGTDYKYSAVVVEDSEYPKQGSSQDALVNLQAVAFNHRDLWILKGLYPGIVPESVLGSDAVGTLQGATSKLAEGRRVLLNPGHGWISRKAGPENKFSILGLLPDVGTFADKVAIDEDELVACPDHLSTVEAAALPLAGLTAYRALFTKGEVEAGDHVLITGIGGGVALFALQFAVAAGANVYVSSSSDEKIQKAIELGAKGGINYKDDDCIDKLKAKLGDNRLSAIIDGAGGPLYGEYHKVLNLGAKVVQYGHTASPQGVTFNAQYWIKNVDFRGSTMGSRREFHEMVAFVDRHKIKPIVSHTWKGLNQENVDDACNVMDNSDQFGKLVIQL</sequence>